<feature type="region of interest" description="Disordered" evidence="1">
    <location>
        <begin position="37"/>
        <end position="99"/>
    </location>
</feature>
<evidence type="ECO:0000313" key="2">
    <source>
        <dbReference type="EMBL" id="CAD8638199.1"/>
    </source>
</evidence>
<accession>A0A7S0ME35</accession>
<evidence type="ECO:0000256" key="1">
    <source>
        <dbReference type="SAM" id="MobiDB-lite"/>
    </source>
</evidence>
<reference evidence="2" key="1">
    <citation type="submission" date="2021-01" db="EMBL/GenBank/DDBJ databases">
        <authorList>
            <person name="Corre E."/>
            <person name="Pelletier E."/>
            <person name="Niang G."/>
            <person name="Scheremetjew M."/>
            <person name="Finn R."/>
            <person name="Kale V."/>
            <person name="Holt S."/>
            <person name="Cochrane G."/>
            <person name="Meng A."/>
            <person name="Brown T."/>
            <person name="Cohen L."/>
        </authorList>
    </citation>
    <scope>NUCLEOTIDE SEQUENCE</scope>
    <source>
        <strain evidence="2">CCAP979/52</strain>
    </source>
</reference>
<gene>
    <name evidence="2" type="ORF">CCUR1050_LOCUS15883</name>
</gene>
<organism evidence="2">
    <name type="scientific">Cryptomonas curvata</name>
    <dbReference type="NCBI Taxonomy" id="233186"/>
    <lineage>
        <taxon>Eukaryota</taxon>
        <taxon>Cryptophyceae</taxon>
        <taxon>Cryptomonadales</taxon>
        <taxon>Cryptomonadaceae</taxon>
        <taxon>Cryptomonas</taxon>
    </lineage>
</organism>
<dbReference type="AlphaFoldDB" id="A0A7S0ME35"/>
<dbReference type="EMBL" id="HBEZ01028719">
    <property type="protein sequence ID" value="CAD8638199.1"/>
    <property type="molecule type" value="Transcribed_RNA"/>
</dbReference>
<sequence>MTPELETDLSDTRAVCLALTRRWTFKFQVHVQREWTATPQTVDAADAPNSAGGPPERLCTGWLPANDSDQSGRNLNRGRHPSPGRSAAVTQASPARESD</sequence>
<protein>
    <submittedName>
        <fullName evidence="2">Uncharacterized protein</fullName>
    </submittedName>
</protein>
<proteinExistence type="predicted"/>
<name>A0A7S0ME35_9CRYP</name>